<sequence>MNFKQLVIAGCSVLLPLGFSVLRPNEAQAQAMCARNLPNVVKGYRAYYFDPNRQIGCYQGWWHRYRGTPSFEGAWWAVNSTLSFVGPSAGLYDLNPIGAQQVLPIRVNLR</sequence>
<dbReference type="KEGG" id="mic:Mic7113_0611"/>
<protein>
    <submittedName>
        <fullName evidence="1">Uncharacterized protein</fullName>
    </submittedName>
</protein>
<keyword evidence="2" id="KW-1185">Reference proteome</keyword>
<proteinExistence type="predicted"/>
<dbReference type="AlphaFoldDB" id="K9W811"/>
<organism evidence="1 2">
    <name type="scientific">Allocoleopsis franciscana PCC 7113</name>
    <dbReference type="NCBI Taxonomy" id="1173027"/>
    <lineage>
        <taxon>Bacteria</taxon>
        <taxon>Bacillati</taxon>
        <taxon>Cyanobacteriota</taxon>
        <taxon>Cyanophyceae</taxon>
        <taxon>Coleofasciculales</taxon>
        <taxon>Coleofasciculaceae</taxon>
        <taxon>Allocoleopsis</taxon>
        <taxon>Allocoleopsis franciscana</taxon>
    </lineage>
</organism>
<dbReference type="HOGENOM" id="CLU_2168075_0_0_3"/>
<gene>
    <name evidence="1" type="ORF">Mic7113_0611</name>
</gene>
<dbReference type="STRING" id="1173027.Mic7113_0611"/>
<evidence type="ECO:0000313" key="2">
    <source>
        <dbReference type="Proteomes" id="UP000010471"/>
    </source>
</evidence>
<accession>K9W811</accession>
<dbReference type="Proteomes" id="UP000010471">
    <property type="component" value="Chromosome"/>
</dbReference>
<name>K9W811_9CYAN</name>
<dbReference type="EMBL" id="CP003630">
    <property type="protein sequence ID" value="AFZ16525.1"/>
    <property type="molecule type" value="Genomic_DNA"/>
</dbReference>
<evidence type="ECO:0000313" key="1">
    <source>
        <dbReference type="EMBL" id="AFZ16525.1"/>
    </source>
</evidence>
<reference evidence="1 2" key="1">
    <citation type="submission" date="2012-06" db="EMBL/GenBank/DDBJ databases">
        <title>Finished chromosome of genome of Microcoleus sp. PCC 7113.</title>
        <authorList>
            <consortium name="US DOE Joint Genome Institute"/>
            <person name="Gugger M."/>
            <person name="Coursin T."/>
            <person name="Rippka R."/>
            <person name="Tandeau De Marsac N."/>
            <person name="Huntemann M."/>
            <person name="Wei C.-L."/>
            <person name="Han J."/>
            <person name="Detter J.C."/>
            <person name="Han C."/>
            <person name="Tapia R."/>
            <person name="Chen A."/>
            <person name="Kyrpides N."/>
            <person name="Mavromatis K."/>
            <person name="Markowitz V."/>
            <person name="Szeto E."/>
            <person name="Ivanova N."/>
            <person name="Pagani I."/>
            <person name="Pati A."/>
            <person name="Goodwin L."/>
            <person name="Nordberg H.P."/>
            <person name="Cantor M.N."/>
            <person name="Hua S.X."/>
            <person name="Woyke T."/>
            <person name="Kerfeld C.A."/>
        </authorList>
    </citation>
    <scope>NUCLEOTIDE SEQUENCE [LARGE SCALE GENOMIC DNA]</scope>
    <source>
        <strain evidence="1 2">PCC 7113</strain>
    </source>
</reference>
<dbReference type="RefSeq" id="WP_015180689.1">
    <property type="nucleotide sequence ID" value="NC_019738.1"/>
</dbReference>